<keyword evidence="3" id="KW-1185">Reference proteome</keyword>
<reference evidence="2 3" key="1">
    <citation type="journal article" date="2016" name="Mol. Biol. Evol.">
        <title>Comparative Genomics of Early-Diverging Mushroom-Forming Fungi Provides Insights into the Origins of Lignocellulose Decay Capabilities.</title>
        <authorList>
            <person name="Nagy L.G."/>
            <person name="Riley R."/>
            <person name="Tritt A."/>
            <person name="Adam C."/>
            <person name="Daum C."/>
            <person name="Floudas D."/>
            <person name="Sun H."/>
            <person name="Yadav J.S."/>
            <person name="Pangilinan J."/>
            <person name="Larsson K.H."/>
            <person name="Matsuura K."/>
            <person name="Barry K."/>
            <person name="Labutti K."/>
            <person name="Kuo R."/>
            <person name="Ohm R.A."/>
            <person name="Bhattacharya S.S."/>
            <person name="Shirouzu T."/>
            <person name="Yoshinaga Y."/>
            <person name="Martin F.M."/>
            <person name="Grigoriev I.V."/>
            <person name="Hibbett D.S."/>
        </authorList>
    </citation>
    <scope>NUCLEOTIDE SEQUENCE [LARGE SCALE GENOMIC DNA]</scope>
    <source>
        <strain evidence="2 3">CBS 109695</strain>
    </source>
</reference>
<dbReference type="EMBL" id="KV417518">
    <property type="protein sequence ID" value="KZP25788.1"/>
    <property type="molecule type" value="Genomic_DNA"/>
</dbReference>
<organism evidence="2 3">
    <name type="scientific">Athelia psychrophila</name>
    <dbReference type="NCBI Taxonomy" id="1759441"/>
    <lineage>
        <taxon>Eukaryota</taxon>
        <taxon>Fungi</taxon>
        <taxon>Dikarya</taxon>
        <taxon>Basidiomycota</taxon>
        <taxon>Agaricomycotina</taxon>
        <taxon>Agaricomycetes</taxon>
        <taxon>Agaricomycetidae</taxon>
        <taxon>Atheliales</taxon>
        <taxon>Atheliaceae</taxon>
        <taxon>Athelia</taxon>
    </lineage>
</organism>
<sequence>MPVPHYLPPSHDPFLDSENHHAAITPSEARVSQLHVLLVALASVLGLLLVHTALAGPHIPALTKALYFPL</sequence>
<proteinExistence type="predicted"/>
<protein>
    <submittedName>
        <fullName evidence="2">Uncharacterized protein</fullName>
    </submittedName>
</protein>
<dbReference type="AlphaFoldDB" id="A0A166P754"/>
<keyword evidence="1" id="KW-0812">Transmembrane</keyword>
<accession>A0A166P754</accession>
<dbReference type="Proteomes" id="UP000076532">
    <property type="component" value="Unassembled WGS sequence"/>
</dbReference>
<evidence type="ECO:0000313" key="3">
    <source>
        <dbReference type="Proteomes" id="UP000076532"/>
    </source>
</evidence>
<keyword evidence="1" id="KW-1133">Transmembrane helix</keyword>
<keyword evidence="1" id="KW-0472">Membrane</keyword>
<gene>
    <name evidence="2" type="ORF">FIBSPDRAFT_855420</name>
</gene>
<feature type="transmembrane region" description="Helical" evidence="1">
    <location>
        <begin position="34"/>
        <end position="54"/>
    </location>
</feature>
<name>A0A166P754_9AGAM</name>
<evidence type="ECO:0000313" key="2">
    <source>
        <dbReference type="EMBL" id="KZP25788.1"/>
    </source>
</evidence>
<evidence type="ECO:0000256" key="1">
    <source>
        <dbReference type="SAM" id="Phobius"/>
    </source>
</evidence>